<dbReference type="InterPro" id="IPR016193">
    <property type="entry name" value="Cytidine_deaminase-like"/>
</dbReference>
<reference evidence="3 4" key="1">
    <citation type="submission" date="2024-04" db="EMBL/GenBank/DDBJ databases">
        <title>Draft genome sequence of Halopseudomonas sabulinigri NBRC 116187.</title>
        <authorList>
            <person name="Miyakawa T."/>
            <person name="Kusuya Y."/>
            <person name="Miura T."/>
        </authorList>
    </citation>
    <scope>NUCLEOTIDE SEQUENCE [LARGE SCALE GENOMIC DNA]</scope>
    <source>
        <strain evidence="3 4">4NH20-0042</strain>
    </source>
</reference>
<proteinExistence type="predicted"/>
<dbReference type="InterPro" id="IPR027417">
    <property type="entry name" value="P-loop_NTPase"/>
</dbReference>
<feature type="domain" description="CMP/dCMP-type deaminase" evidence="2">
    <location>
        <begin position="268"/>
        <end position="458"/>
    </location>
</feature>
<dbReference type="Pfam" id="PF00383">
    <property type="entry name" value="dCMP_cyt_deam_1"/>
    <property type="match status" value="1"/>
</dbReference>
<evidence type="ECO:0000259" key="2">
    <source>
        <dbReference type="PROSITE" id="PS51747"/>
    </source>
</evidence>
<dbReference type="SUPFAM" id="SSF53927">
    <property type="entry name" value="Cytidine deaminase-like"/>
    <property type="match status" value="1"/>
</dbReference>
<protein>
    <submittedName>
        <fullName evidence="3">Anti-phage dCTP deaminase</fullName>
    </submittedName>
</protein>
<dbReference type="NCBIfam" id="NF041025">
    <property type="entry name" value="antiphage_deaminase"/>
    <property type="match status" value="1"/>
</dbReference>
<evidence type="ECO:0000313" key="4">
    <source>
        <dbReference type="Proteomes" id="UP001486808"/>
    </source>
</evidence>
<keyword evidence="4" id="KW-1185">Reference proteome</keyword>
<evidence type="ECO:0000256" key="1">
    <source>
        <dbReference type="ARBA" id="ARBA00022801"/>
    </source>
</evidence>
<dbReference type="InterPro" id="IPR002125">
    <property type="entry name" value="CMP_dCMP_dom"/>
</dbReference>
<dbReference type="InterPro" id="IPR015517">
    <property type="entry name" value="dCMP_deaminase-rel"/>
</dbReference>
<comment type="caution">
    <text evidence="3">The sequence shown here is derived from an EMBL/GenBank/DDBJ whole genome shotgun (WGS) entry which is preliminary data.</text>
</comment>
<dbReference type="RefSeq" id="WP_353389072.1">
    <property type="nucleotide sequence ID" value="NZ_BAABWD010000003.1"/>
</dbReference>
<accession>A0ABP9ZS70</accession>
<evidence type="ECO:0000313" key="3">
    <source>
        <dbReference type="EMBL" id="GAA6132310.1"/>
    </source>
</evidence>
<name>A0ABP9ZS70_9GAMM</name>
<dbReference type="EMBL" id="BAABWD010000003">
    <property type="protein sequence ID" value="GAA6132310.1"/>
    <property type="molecule type" value="Genomic_DNA"/>
</dbReference>
<dbReference type="Proteomes" id="UP001486808">
    <property type="component" value="Unassembled WGS sequence"/>
</dbReference>
<dbReference type="PROSITE" id="PS51747">
    <property type="entry name" value="CYT_DCMP_DEAMINASES_2"/>
    <property type="match status" value="1"/>
</dbReference>
<sequence>MKPDKKSKKNKKTIYKKADIFSYEGRDPLDPSGAPELVIGIVGPAGVDRKKVCESIVFELEEYNYNSTTIKLSSLMESISEFKKLGLASSFSDECDRIEKLMNAGNNLRTASQKGDALALLAIAKIQQVREFLNSNESKEIYAPRERTAYILDSLKHPDEISTLRATYGQGFLLISVHANRDQRVQNLAKRISDSRREPQGTHLARSDAERLIVRDEKEDFLNFGQNVQSCFPKADFFIDIDSKTKTLKSQVERVFKIVFDYPFITPSKDEWGMFHAESASWRSADLARQVGSSICGDNGEVLALGCNETPKAFGGLYWEGDIPDGRDFQYNMDQGAELKRLMLAEIFNRLKNHGDFGKKTSKKISNLIYKSIRGENDPVLDGLQALNIIEYGRTVHAEMASLMDAVSRGVSVKNATMYVNTFPCHICARHIISSGIKRLVFIEPYPKSFTNKLFSDSISNTRENSEKILFEPFIGVAPRMYQFSFKSISKRKKKDGVIVEWRKNNAKTKLKRFVTSYMAIENQIIASLIPQIIDKCKEINYDILESSGPH</sequence>
<organism evidence="3 4">
    <name type="scientific">Halopseudomonas sabulinigri</name>
    <dbReference type="NCBI Taxonomy" id="472181"/>
    <lineage>
        <taxon>Bacteria</taxon>
        <taxon>Pseudomonadati</taxon>
        <taxon>Pseudomonadota</taxon>
        <taxon>Gammaproteobacteria</taxon>
        <taxon>Pseudomonadales</taxon>
        <taxon>Pseudomonadaceae</taxon>
        <taxon>Halopseudomonas</taxon>
    </lineage>
</organism>
<gene>
    <name evidence="3" type="ORF">NBRC116187_26700</name>
</gene>
<dbReference type="PANTHER" id="PTHR11086:SF18">
    <property type="entry name" value="DEOXYCYTIDYLATE DEAMINASE"/>
    <property type="match status" value="1"/>
</dbReference>
<dbReference type="Gene3D" id="3.40.50.300">
    <property type="entry name" value="P-loop containing nucleotide triphosphate hydrolases"/>
    <property type="match status" value="1"/>
</dbReference>
<dbReference type="PANTHER" id="PTHR11086">
    <property type="entry name" value="DEOXYCYTIDYLATE DEAMINASE-RELATED"/>
    <property type="match status" value="1"/>
</dbReference>
<keyword evidence="1" id="KW-0378">Hydrolase</keyword>
<dbReference type="Gene3D" id="3.40.140.10">
    <property type="entry name" value="Cytidine Deaminase, domain 2"/>
    <property type="match status" value="1"/>
</dbReference>